<protein>
    <recommendedName>
        <fullName evidence="1">DUF6879 domain-containing protein</fullName>
    </recommendedName>
</protein>
<name>A0A8J3PYD0_9ACTN</name>
<reference evidence="2 3" key="1">
    <citation type="submission" date="2021-01" db="EMBL/GenBank/DDBJ databases">
        <title>Whole genome shotgun sequence of Planotetraspora kaengkrachanensis NBRC 104272.</title>
        <authorList>
            <person name="Komaki H."/>
            <person name="Tamura T."/>
        </authorList>
    </citation>
    <scope>NUCLEOTIDE SEQUENCE [LARGE SCALE GENOMIC DNA]</scope>
    <source>
        <strain evidence="2 3">NBRC 104272</strain>
    </source>
</reference>
<accession>A0A8J3PYD0</accession>
<keyword evidence="3" id="KW-1185">Reference proteome</keyword>
<gene>
    <name evidence="2" type="ORF">Pka01_64300</name>
</gene>
<proteinExistence type="predicted"/>
<dbReference type="InterPro" id="IPR049244">
    <property type="entry name" value="DUF6879"/>
</dbReference>
<feature type="domain" description="DUF6879" evidence="1">
    <location>
        <begin position="8"/>
        <end position="178"/>
    </location>
</feature>
<evidence type="ECO:0000313" key="2">
    <source>
        <dbReference type="EMBL" id="GIG83303.1"/>
    </source>
</evidence>
<dbReference type="Proteomes" id="UP000630097">
    <property type="component" value="Unassembled WGS sequence"/>
</dbReference>
<sequence>MTDLVTGEDFLRLFTSFEHTAFRLELRDQYNEPSERERFAAFLSGEAEQLDRLNKIQRVRWFDLMRDATSAGKRVERVRVVTEPHGDYTRYTLALTAGNASVGEDIRYLPRHHTSVSALPSWDYWLFDSRLVARLWFDDGGDSRLLGAELIEVPAQVVEHCAWRDAAWHYAIPHTEYTKG</sequence>
<organism evidence="2 3">
    <name type="scientific">Planotetraspora kaengkrachanensis</name>
    <dbReference type="NCBI Taxonomy" id="575193"/>
    <lineage>
        <taxon>Bacteria</taxon>
        <taxon>Bacillati</taxon>
        <taxon>Actinomycetota</taxon>
        <taxon>Actinomycetes</taxon>
        <taxon>Streptosporangiales</taxon>
        <taxon>Streptosporangiaceae</taxon>
        <taxon>Planotetraspora</taxon>
    </lineage>
</organism>
<dbReference type="RefSeq" id="WP_203886619.1">
    <property type="nucleotide sequence ID" value="NZ_BAABHH010000026.1"/>
</dbReference>
<dbReference type="EMBL" id="BONV01000037">
    <property type="protein sequence ID" value="GIG83303.1"/>
    <property type="molecule type" value="Genomic_DNA"/>
</dbReference>
<dbReference type="Pfam" id="PF21806">
    <property type="entry name" value="DUF6879"/>
    <property type="match status" value="1"/>
</dbReference>
<evidence type="ECO:0000313" key="3">
    <source>
        <dbReference type="Proteomes" id="UP000630097"/>
    </source>
</evidence>
<comment type="caution">
    <text evidence="2">The sequence shown here is derived from an EMBL/GenBank/DDBJ whole genome shotgun (WGS) entry which is preliminary data.</text>
</comment>
<dbReference type="AlphaFoldDB" id="A0A8J3PYD0"/>
<evidence type="ECO:0000259" key="1">
    <source>
        <dbReference type="Pfam" id="PF21806"/>
    </source>
</evidence>